<dbReference type="PROSITE" id="PS50082">
    <property type="entry name" value="WD_REPEATS_2"/>
    <property type="match status" value="1"/>
</dbReference>
<sequence>MIMENPVTSLVFGESDLLASGDSRGLIKVWRVETGQCVKRFDNAHNQSITCLLFSITKDHLFSGSTDCLIRCHSLKSGSILKEFSGHESFVNSICYSHDGHNLISTGSDGSIRVFLIIT</sequence>
<dbReference type="OMA" id="HESFVNT"/>
<name>A0A0C2IUN5_THEKT</name>
<dbReference type="GO" id="GO:0000398">
    <property type="term" value="P:mRNA splicing, via spliceosome"/>
    <property type="evidence" value="ECO:0007669"/>
    <property type="project" value="InterPro"/>
</dbReference>
<evidence type="ECO:0000256" key="1">
    <source>
        <dbReference type="PROSITE-ProRule" id="PRU00221"/>
    </source>
</evidence>
<reference evidence="2 3" key="1">
    <citation type="journal article" date="2014" name="Genome Biol. Evol.">
        <title>The genome of the myxosporean Thelohanellus kitauei shows adaptations to nutrient acquisition within its fish host.</title>
        <authorList>
            <person name="Yang Y."/>
            <person name="Xiong J."/>
            <person name="Zhou Z."/>
            <person name="Huo F."/>
            <person name="Miao W."/>
            <person name="Ran C."/>
            <person name="Liu Y."/>
            <person name="Zhang J."/>
            <person name="Feng J."/>
            <person name="Wang M."/>
            <person name="Wang M."/>
            <person name="Wang L."/>
            <person name="Yao B."/>
        </authorList>
    </citation>
    <scope>NUCLEOTIDE SEQUENCE [LARGE SCALE GENOMIC DNA]</scope>
    <source>
        <strain evidence="2">Wuqing</strain>
    </source>
</reference>
<organism evidence="2 3">
    <name type="scientific">Thelohanellus kitauei</name>
    <name type="common">Myxosporean</name>
    <dbReference type="NCBI Taxonomy" id="669202"/>
    <lineage>
        <taxon>Eukaryota</taxon>
        <taxon>Metazoa</taxon>
        <taxon>Cnidaria</taxon>
        <taxon>Myxozoa</taxon>
        <taxon>Myxosporea</taxon>
        <taxon>Bivalvulida</taxon>
        <taxon>Platysporina</taxon>
        <taxon>Myxobolidae</taxon>
        <taxon>Thelohanellus</taxon>
    </lineage>
</organism>
<dbReference type="SUPFAM" id="SSF50978">
    <property type="entry name" value="WD40 repeat-like"/>
    <property type="match status" value="1"/>
</dbReference>
<dbReference type="PANTHER" id="PTHR22848">
    <property type="entry name" value="WD40 REPEAT PROTEIN"/>
    <property type="match status" value="1"/>
</dbReference>
<dbReference type="AlphaFoldDB" id="A0A0C2IUN5"/>
<dbReference type="Proteomes" id="UP000031668">
    <property type="component" value="Unassembled WGS sequence"/>
</dbReference>
<accession>A0A0C2IUN5</accession>
<dbReference type="SMART" id="SM00320">
    <property type="entry name" value="WD40"/>
    <property type="match status" value="2"/>
</dbReference>
<feature type="repeat" description="WD" evidence="1">
    <location>
        <begin position="84"/>
        <end position="119"/>
    </location>
</feature>
<dbReference type="Gene3D" id="2.130.10.10">
    <property type="entry name" value="YVTN repeat-like/Quinoprotein amine dehydrogenase"/>
    <property type="match status" value="1"/>
</dbReference>
<dbReference type="InterPro" id="IPR036322">
    <property type="entry name" value="WD40_repeat_dom_sf"/>
</dbReference>
<dbReference type="InterPro" id="IPR015943">
    <property type="entry name" value="WD40/YVTN_repeat-like_dom_sf"/>
</dbReference>
<evidence type="ECO:0000313" key="2">
    <source>
        <dbReference type="EMBL" id="KII69099.1"/>
    </source>
</evidence>
<dbReference type="PROSITE" id="PS50294">
    <property type="entry name" value="WD_REPEATS_REGION"/>
    <property type="match status" value="1"/>
</dbReference>
<comment type="caution">
    <text evidence="2">The sequence shown here is derived from an EMBL/GenBank/DDBJ whole genome shotgun (WGS) entry which is preliminary data.</text>
</comment>
<keyword evidence="3" id="KW-1185">Reference proteome</keyword>
<dbReference type="Pfam" id="PF00400">
    <property type="entry name" value="WD40"/>
    <property type="match status" value="2"/>
</dbReference>
<gene>
    <name evidence="2" type="ORF">RF11_04214</name>
</gene>
<keyword evidence="1" id="KW-0853">WD repeat</keyword>
<dbReference type="InterPro" id="IPR001680">
    <property type="entry name" value="WD40_rpt"/>
</dbReference>
<protein>
    <submittedName>
        <fullName evidence="2">WD40 repeat-containing protein SMU1</fullName>
    </submittedName>
</protein>
<dbReference type="OrthoDB" id="538223at2759"/>
<evidence type="ECO:0000313" key="3">
    <source>
        <dbReference type="Proteomes" id="UP000031668"/>
    </source>
</evidence>
<dbReference type="EMBL" id="JWZT01002592">
    <property type="protein sequence ID" value="KII69099.1"/>
    <property type="molecule type" value="Genomic_DNA"/>
</dbReference>
<dbReference type="InterPro" id="IPR045184">
    <property type="entry name" value="SMU1"/>
</dbReference>
<proteinExistence type="predicted"/>